<keyword evidence="3" id="KW-1185">Reference proteome</keyword>
<evidence type="ECO:0000313" key="2">
    <source>
        <dbReference type="EMBL" id="SFN44598.1"/>
    </source>
</evidence>
<evidence type="ECO:0000313" key="3">
    <source>
        <dbReference type="Proteomes" id="UP000198867"/>
    </source>
</evidence>
<evidence type="ECO:0000256" key="1">
    <source>
        <dbReference type="SAM" id="MobiDB-lite"/>
    </source>
</evidence>
<sequence length="78" mass="8751">MQISGEYGTELLLRYTEEQLSRDLERRRIGNERQAETPAKKRHPRGTMRARLAALLAGEGMPVGRQDVGVSAVHAAHR</sequence>
<proteinExistence type="predicted"/>
<organism evidence="2 3">
    <name type="scientific">Mycetocola miduiensis</name>
    <dbReference type="NCBI Taxonomy" id="995034"/>
    <lineage>
        <taxon>Bacteria</taxon>
        <taxon>Bacillati</taxon>
        <taxon>Actinomycetota</taxon>
        <taxon>Actinomycetes</taxon>
        <taxon>Micrococcales</taxon>
        <taxon>Microbacteriaceae</taxon>
        <taxon>Mycetocola</taxon>
    </lineage>
</organism>
<gene>
    <name evidence="2" type="ORF">SAMN05216219_0697</name>
</gene>
<dbReference type="STRING" id="995034.SAMN05216219_0697"/>
<feature type="region of interest" description="Disordered" evidence="1">
    <location>
        <begin position="26"/>
        <end position="47"/>
    </location>
</feature>
<dbReference type="EMBL" id="FOVM01000001">
    <property type="protein sequence ID" value="SFN44598.1"/>
    <property type="molecule type" value="Genomic_DNA"/>
</dbReference>
<feature type="compositionally biased region" description="Basic and acidic residues" evidence="1">
    <location>
        <begin position="26"/>
        <end position="39"/>
    </location>
</feature>
<dbReference type="AlphaFoldDB" id="A0A1I4Z323"/>
<name>A0A1I4Z323_9MICO</name>
<dbReference type="RefSeq" id="WP_090708784.1">
    <property type="nucleotide sequence ID" value="NZ_FOVM01000001.1"/>
</dbReference>
<dbReference type="Proteomes" id="UP000198867">
    <property type="component" value="Unassembled WGS sequence"/>
</dbReference>
<accession>A0A1I4Z323</accession>
<protein>
    <submittedName>
        <fullName evidence="2">Uncharacterized protein</fullName>
    </submittedName>
</protein>
<reference evidence="3" key="1">
    <citation type="submission" date="2016-10" db="EMBL/GenBank/DDBJ databases">
        <authorList>
            <person name="Varghese N."/>
            <person name="Submissions S."/>
        </authorList>
    </citation>
    <scope>NUCLEOTIDE SEQUENCE [LARGE SCALE GENOMIC DNA]</scope>
    <source>
        <strain evidence="3">CGMCC 1.11101</strain>
    </source>
</reference>